<reference evidence="10 11" key="1">
    <citation type="submission" date="2017-11" db="EMBL/GenBank/DDBJ databases">
        <title>Isolation and Characterization of Family Methanocellaceae Species from Potential Methane Hydrate Area Offshore Southwestern Taiwan.</title>
        <authorList>
            <person name="Zhang W.-L."/>
            <person name="Chen W.-C."/>
            <person name="Lai M.-C."/>
            <person name="Chen S.-C."/>
        </authorList>
    </citation>
    <scope>NUCLEOTIDE SEQUENCE [LARGE SCALE GENOMIC DNA]</scope>
    <source>
        <strain evidence="10 11">CWC-04</strain>
    </source>
</reference>
<dbReference type="SUPFAM" id="SSF52540">
    <property type="entry name" value="P-loop containing nucleoside triphosphate hydrolases"/>
    <property type="match status" value="1"/>
</dbReference>
<dbReference type="InterPro" id="IPR017871">
    <property type="entry name" value="ABC_transporter-like_CS"/>
</dbReference>
<dbReference type="GO" id="GO:0016887">
    <property type="term" value="F:ATP hydrolysis activity"/>
    <property type="evidence" value="ECO:0007669"/>
    <property type="project" value="InterPro"/>
</dbReference>
<dbReference type="Gene3D" id="3.40.50.300">
    <property type="entry name" value="P-loop containing nucleotide triphosphate hydrolases"/>
    <property type="match status" value="1"/>
</dbReference>
<dbReference type="PANTHER" id="PTHR43297:SF14">
    <property type="entry name" value="ATPASE AAA-TYPE CORE DOMAIN-CONTAINING PROTEIN"/>
    <property type="match status" value="1"/>
</dbReference>
<comment type="caution">
    <text evidence="10">The sequence shown here is derived from an EMBL/GenBank/DDBJ whole genome shotgun (WGS) entry which is preliminary data.</text>
</comment>
<dbReference type="FunFam" id="3.40.50.300:FF:000016">
    <property type="entry name" value="Oligopeptide ABC transporter ATP-binding component"/>
    <property type="match status" value="1"/>
</dbReference>
<sequence length="329" mass="36129">MSEVLLSIKDLKTNFYTYAGVVKALDGINLDIFKGETIGLVGETGCGKSVTALSIIKLIQSPPGRIDEGSILFEGKDILKLKDHELRSIRGNQISMIFQEPMNSFNPVFTIGDQIAEVIMLHQKLDKKAAHDKSIEMLKFTGIPAPERVAKSYPHELSGGMLQRAMISMALACNPKLLIADEPTTALDVTIQAQILELMKDLKKRTGASILMITHDLGVVADVCDRIGVMYAGCIVELGDVRTIFFNPLHPYTKGLIGSIPKISQNVASRLDTIPGSVPNLITPPNGCRFHPRCSKAIDICRKEKPDVYEVEGGHFVMCHLYADKKRVS</sequence>
<evidence type="ECO:0000313" key="11">
    <source>
        <dbReference type="Proteomes" id="UP001320159"/>
    </source>
</evidence>
<keyword evidence="11" id="KW-1185">Reference proteome</keyword>
<evidence type="ECO:0000256" key="8">
    <source>
        <dbReference type="ARBA" id="ARBA00023136"/>
    </source>
</evidence>
<dbReference type="GO" id="GO:0015833">
    <property type="term" value="P:peptide transport"/>
    <property type="evidence" value="ECO:0007669"/>
    <property type="project" value="InterPro"/>
</dbReference>
<name>A0AAP2RCQ3_9EURY</name>
<dbReference type="InterPro" id="IPR050388">
    <property type="entry name" value="ABC_Ni/Peptide_Import"/>
</dbReference>
<dbReference type="RefSeq" id="WP_230740257.1">
    <property type="nucleotide sequence ID" value="NZ_PGCK01000002.1"/>
</dbReference>
<proteinExistence type="predicted"/>
<dbReference type="Pfam" id="PF00005">
    <property type="entry name" value="ABC_tran"/>
    <property type="match status" value="1"/>
</dbReference>
<protein>
    <submittedName>
        <fullName evidence="10">Peptide ABC transporter ATP-binding protein</fullName>
    </submittedName>
</protein>
<dbReference type="GO" id="GO:0005524">
    <property type="term" value="F:ATP binding"/>
    <property type="evidence" value="ECO:0007669"/>
    <property type="project" value="UniProtKB-KW"/>
</dbReference>
<dbReference type="EMBL" id="PGCK01000002">
    <property type="protein sequence ID" value="MCD1293852.1"/>
    <property type="molecule type" value="Genomic_DNA"/>
</dbReference>
<dbReference type="Pfam" id="PF08352">
    <property type="entry name" value="oligo_HPY"/>
    <property type="match status" value="1"/>
</dbReference>
<gene>
    <name evidence="10" type="ORF">CUJ83_02420</name>
</gene>
<feature type="domain" description="ABC transporter" evidence="9">
    <location>
        <begin position="6"/>
        <end position="257"/>
    </location>
</feature>
<comment type="subcellular location">
    <subcellularLocation>
        <location evidence="1">Cell membrane</location>
        <topology evidence="1">Peripheral membrane protein</topology>
    </subcellularLocation>
</comment>
<dbReference type="PANTHER" id="PTHR43297">
    <property type="entry name" value="OLIGOPEPTIDE TRANSPORT ATP-BINDING PROTEIN APPD"/>
    <property type="match status" value="1"/>
</dbReference>
<dbReference type="AlphaFoldDB" id="A0AAP2RCQ3"/>
<organism evidence="10 11">
    <name type="scientific">Methanooceanicella nereidis</name>
    <dbReference type="NCBI Taxonomy" id="2052831"/>
    <lineage>
        <taxon>Archaea</taxon>
        <taxon>Methanobacteriati</taxon>
        <taxon>Methanobacteriota</taxon>
        <taxon>Stenosarchaea group</taxon>
        <taxon>Methanomicrobia</taxon>
        <taxon>Methanocellales</taxon>
        <taxon>Methanocellaceae</taxon>
        <taxon>Methanooceanicella</taxon>
    </lineage>
</organism>
<dbReference type="CDD" id="cd03257">
    <property type="entry name" value="ABC_NikE_OppD_transporters"/>
    <property type="match status" value="1"/>
</dbReference>
<dbReference type="PROSITE" id="PS00211">
    <property type="entry name" value="ABC_TRANSPORTER_1"/>
    <property type="match status" value="1"/>
</dbReference>
<dbReference type="Proteomes" id="UP001320159">
    <property type="component" value="Unassembled WGS sequence"/>
</dbReference>
<keyword evidence="8" id="KW-0472">Membrane</keyword>
<keyword evidence="4" id="KW-0997">Cell inner membrane</keyword>
<keyword evidence="7" id="KW-1278">Translocase</keyword>
<accession>A0AAP2RCQ3</accession>
<evidence type="ECO:0000256" key="2">
    <source>
        <dbReference type="ARBA" id="ARBA00022448"/>
    </source>
</evidence>
<evidence type="ECO:0000256" key="3">
    <source>
        <dbReference type="ARBA" id="ARBA00022475"/>
    </source>
</evidence>
<keyword evidence="3" id="KW-1003">Cell membrane</keyword>
<evidence type="ECO:0000313" key="10">
    <source>
        <dbReference type="EMBL" id="MCD1293852.1"/>
    </source>
</evidence>
<dbReference type="InterPro" id="IPR003593">
    <property type="entry name" value="AAA+_ATPase"/>
</dbReference>
<dbReference type="SMART" id="SM00382">
    <property type="entry name" value="AAA"/>
    <property type="match status" value="1"/>
</dbReference>
<dbReference type="NCBIfam" id="TIGR01727">
    <property type="entry name" value="oligo_HPY"/>
    <property type="match status" value="1"/>
</dbReference>
<keyword evidence="2" id="KW-0813">Transport</keyword>
<evidence type="ECO:0000256" key="4">
    <source>
        <dbReference type="ARBA" id="ARBA00022519"/>
    </source>
</evidence>
<keyword evidence="5" id="KW-0547">Nucleotide-binding</keyword>
<dbReference type="InterPro" id="IPR003439">
    <property type="entry name" value="ABC_transporter-like_ATP-bd"/>
</dbReference>
<keyword evidence="6 10" id="KW-0067">ATP-binding</keyword>
<dbReference type="GO" id="GO:0005886">
    <property type="term" value="C:plasma membrane"/>
    <property type="evidence" value="ECO:0007669"/>
    <property type="project" value="UniProtKB-SubCell"/>
</dbReference>
<evidence type="ECO:0000259" key="9">
    <source>
        <dbReference type="PROSITE" id="PS50893"/>
    </source>
</evidence>
<evidence type="ECO:0000256" key="6">
    <source>
        <dbReference type="ARBA" id="ARBA00022840"/>
    </source>
</evidence>
<dbReference type="InterPro" id="IPR027417">
    <property type="entry name" value="P-loop_NTPase"/>
</dbReference>
<evidence type="ECO:0000256" key="7">
    <source>
        <dbReference type="ARBA" id="ARBA00022967"/>
    </source>
</evidence>
<evidence type="ECO:0000256" key="5">
    <source>
        <dbReference type="ARBA" id="ARBA00022741"/>
    </source>
</evidence>
<evidence type="ECO:0000256" key="1">
    <source>
        <dbReference type="ARBA" id="ARBA00004202"/>
    </source>
</evidence>
<dbReference type="PROSITE" id="PS50893">
    <property type="entry name" value="ABC_TRANSPORTER_2"/>
    <property type="match status" value="1"/>
</dbReference>
<dbReference type="InterPro" id="IPR013563">
    <property type="entry name" value="Oligopep_ABC_C"/>
</dbReference>